<dbReference type="KEGG" id="ckh:LVJ77_07885"/>
<dbReference type="InterPro" id="IPR011250">
    <property type="entry name" value="OMP/PagP_B-barrel"/>
</dbReference>
<keyword evidence="6" id="KW-1185">Reference proteome</keyword>
<dbReference type="Gene3D" id="2.40.160.20">
    <property type="match status" value="1"/>
</dbReference>
<name>A0A8T9MT80_9NEIS</name>
<dbReference type="GO" id="GO:0009279">
    <property type="term" value="C:cell outer membrane"/>
    <property type="evidence" value="ECO:0007669"/>
    <property type="project" value="UniProtKB-SubCell"/>
</dbReference>
<dbReference type="AlphaFoldDB" id="A0A8T9MT80"/>
<evidence type="ECO:0000313" key="5">
    <source>
        <dbReference type="EMBL" id="UOP04294.1"/>
    </source>
</evidence>
<accession>A0A8T9MT80</accession>
<dbReference type="RefSeq" id="WP_034334810.1">
    <property type="nucleotide sequence ID" value="NZ_CP091521.1"/>
</dbReference>
<protein>
    <submittedName>
        <fullName evidence="5">Porin family protein</fullName>
    </submittedName>
</protein>
<dbReference type="InterPro" id="IPR027385">
    <property type="entry name" value="Beta-barrel_OMP"/>
</dbReference>
<sequence>MKKMTVLALGALMSASAFAAPEGKSFTGGLFGTEVGTTKYSVADSENVSAKSTKDVVLTGGYGFEYGDSNLIGEVGAKAKLLGSKALDYTAEDGSAANVKEKQRLSVGYTQGYRVTSDLMPYAKVDYIHTRLKDSKASGIDTANGIGVGLGARYQVAPNVEVGAEYMHSRLLTKKDDAGERAKLKGNSFSTGVSYRF</sequence>
<evidence type="ECO:0000259" key="4">
    <source>
        <dbReference type="Pfam" id="PF13505"/>
    </source>
</evidence>
<dbReference type="Pfam" id="PF13505">
    <property type="entry name" value="OMP_b-brl"/>
    <property type="match status" value="1"/>
</dbReference>
<organism evidence="5 6">
    <name type="scientific">Conchiformibius kuhniae</name>
    <dbReference type="NCBI Taxonomy" id="211502"/>
    <lineage>
        <taxon>Bacteria</taxon>
        <taxon>Pseudomonadati</taxon>
        <taxon>Pseudomonadota</taxon>
        <taxon>Betaproteobacteria</taxon>
        <taxon>Neisseriales</taxon>
        <taxon>Neisseriaceae</taxon>
        <taxon>Conchiformibius</taxon>
    </lineage>
</organism>
<evidence type="ECO:0000256" key="2">
    <source>
        <dbReference type="ARBA" id="ARBA00022729"/>
    </source>
</evidence>
<evidence type="ECO:0000256" key="1">
    <source>
        <dbReference type="ARBA" id="ARBA00004442"/>
    </source>
</evidence>
<comment type="subcellular location">
    <subcellularLocation>
        <location evidence="1">Cell outer membrane</location>
    </subcellularLocation>
</comment>
<feature type="domain" description="Outer membrane protein beta-barrel" evidence="4">
    <location>
        <begin position="6"/>
        <end position="197"/>
    </location>
</feature>
<feature type="chain" id="PRO_5035755478" evidence="3">
    <location>
        <begin position="20"/>
        <end position="197"/>
    </location>
</feature>
<evidence type="ECO:0000256" key="3">
    <source>
        <dbReference type="SAM" id="SignalP"/>
    </source>
</evidence>
<reference evidence="5" key="2">
    <citation type="submission" date="2024-09" db="EMBL/GenBank/DDBJ databases">
        <authorList>
            <person name="Veyrier F.J."/>
        </authorList>
    </citation>
    <scope>NUCLEOTIDE SEQUENCE</scope>
    <source>
        <strain evidence="5">17694</strain>
    </source>
</reference>
<evidence type="ECO:0000313" key="6">
    <source>
        <dbReference type="Proteomes" id="UP000831534"/>
    </source>
</evidence>
<dbReference type="Proteomes" id="UP000831534">
    <property type="component" value="Chromosome"/>
</dbReference>
<gene>
    <name evidence="5" type="ORF">LVJ77_07885</name>
</gene>
<dbReference type="SUPFAM" id="SSF56925">
    <property type="entry name" value="OMPA-like"/>
    <property type="match status" value="1"/>
</dbReference>
<keyword evidence="2 3" id="KW-0732">Signal</keyword>
<proteinExistence type="predicted"/>
<dbReference type="EMBL" id="CP091521">
    <property type="protein sequence ID" value="UOP04294.1"/>
    <property type="molecule type" value="Genomic_DNA"/>
</dbReference>
<feature type="signal peptide" evidence="3">
    <location>
        <begin position="1"/>
        <end position="19"/>
    </location>
</feature>
<reference evidence="5" key="1">
    <citation type="journal article" date="2022" name="Res Sq">
        <title>Evolution of multicellular longitudinally dividing oral cavity symbionts (Neisseriaceae).</title>
        <authorList>
            <person name="Nyongesa S."/>
            <person name="Weber P."/>
            <person name="Bernet E."/>
            <person name="Pullido F."/>
            <person name="Nieckarz M."/>
            <person name="Delaby M."/>
            <person name="Nieves C."/>
            <person name="Viehboeck T."/>
            <person name="Krause N."/>
            <person name="Rivera-Millot A."/>
            <person name="Nakamura A."/>
            <person name="Vischer N."/>
            <person name="VanNieuwenhze M."/>
            <person name="Brun Y."/>
            <person name="Cava F."/>
            <person name="Bulgheresi S."/>
            <person name="Veyrier F."/>
        </authorList>
    </citation>
    <scope>NUCLEOTIDE SEQUENCE</scope>
    <source>
        <strain evidence="5">17694</strain>
    </source>
</reference>